<evidence type="ECO:0000256" key="1">
    <source>
        <dbReference type="SAM" id="Phobius"/>
    </source>
</evidence>
<protein>
    <submittedName>
        <fullName evidence="2">Septum formation inhibitor</fullName>
    </submittedName>
</protein>
<feature type="transmembrane region" description="Helical" evidence="1">
    <location>
        <begin position="21"/>
        <end position="40"/>
    </location>
</feature>
<comment type="caution">
    <text evidence="2">The sequence shown here is derived from an EMBL/GenBank/DDBJ whole genome shotgun (WGS) entry which is preliminary data.</text>
</comment>
<name>A0A1V3U1F6_ELIME</name>
<keyword evidence="1" id="KW-0472">Membrane</keyword>
<dbReference type="EMBL" id="MPOG01000008">
    <property type="protein sequence ID" value="OOH96302.1"/>
    <property type="molecule type" value="Genomic_DNA"/>
</dbReference>
<dbReference type="InterPro" id="IPR007060">
    <property type="entry name" value="FtsL/DivIC"/>
</dbReference>
<keyword evidence="1" id="KW-0812">Transmembrane</keyword>
<dbReference type="KEGG" id="emg:BBD33_11730"/>
<organism evidence="2 3">
    <name type="scientific">Elizabethkingia meningoseptica</name>
    <name type="common">Chryseobacterium meningosepticum</name>
    <dbReference type="NCBI Taxonomy" id="238"/>
    <lineage>
        <taxon>Bacteria</taxon>
        <taxon>Pseudomonadati</taxon>
        <taxon>Bacteroidota</taxon>
        <taxon>Flavobacteriia</taxon>
        <taxon>Flavobacteriales</taxon>
        <taxon>Weeksellaceae</taxon>
        <taxon>Elizabethkingia</taxon>
    </lineage>
</organism>
<accession>A0A1V3U1F6</accession>
<gene>
    <name evidence="2" type="ORF">BMF97_08115</name>
</gene>
<dbReference type="eggNOG" id="COG2919">
    <property type="taxonomic scope" value="Bacteria"/>
</dbReference>
<sequence>MENLIKDIKRPSPGFRFFRKYILNKYIITVVVFLVWMTFFDSTSFLVINELNGEIKKYEEQLEYYKTEYQKNDTFYKKLMFNKSEREKFARENYFMKKKNEEIFILVVDSANAKK</sequence>
<dbReference type="OrthoDB" id="1467719at2"/>
<evidence type="ECO:0000313" key="2">
    <source>
        <dbReference type="EMBL" id="OOH96302.1"/>
    </source>
</evidence>
<dbReference type="AlphaFoldDB" id="A0A1V3U1F6"/>
<dbReference type="RefSeq" id="WP_019051105.1">
    <property type="nucleotide sequence ID" value="NZ_CP014338.1"/>
</dbReference>
<dbReference type="Pfam" id="PF04977">
    <property type="entry name" value="DivIC"/>
    <property type="match status" value="1"/>
</dbReference>
<dbReference type="GeneID" id="48542303"/>
<evidence type="ECO:0000313" key="3">
    <source>
        <dbReference type="Proteomes" id="UP000188947"/>
    </source>
</evidence>
<keyword evidence="1" id="KW-1133">Transmembrane helix</keyword>
<proteinExistence type="predicted"/>
<reference evidence="2 3" key="1">
    <citation type="submission" date="2016-11" db="EMBL/GenBank/DDBJ databases">
        <title>Genome sequence and comparative genomic analysis of clinical strain Elizabethkingia meningoseptica 61421 PRCM.</title>
        <authorList>
            <person name="Wang M."/>
            <person name="Hu S."/>
            <person name="Cao L."/>
            <person name="Jiang T."/>
            <person name="Zhou Y."/>
            <person name="Ming D."/>
        </authorList>
    </citation>
    <scope>NUCLEOTIDE SEQUENCE [LARGE SCALE GENOMIC DNA]</scope>
    <source>
        <strain evidence="2 3">61421 PRCM</strain>
    </source>
</reference>
<dbReference type="Proteomes" id="UP000188947">
    <property type="component" value="Unassembled WGS sequence"/>
</dbReference>
<keyword evidence="3" id="KW-1185">Reference proteome</keyword>
<dbReference type="STRING" id="238.BBD35_13995"/>